<protein>
    <submittedName>
        <fullName evidence="1">Uncharacterized protein</fullName>
    </submittedName>
</protein>
<comment type="caution">
    <text evidence="1">The sequence shown here is derived from an EMBL/GenBank/DDBJ whole genome shotgun (WGS) entry which is preliminary data.</text>
</comment>
<dbReference type="RefSeq" id="WP_251223376.1">
    <property type="nucleotide sequence ID" value="NZ_JAMBOL010000008.1"/>
</dbReference>
<dbReference type="EMBL" id="JAMBOL010000008">
    <property type="protein sequence ID" value="MCM3714606.1"/>
    <property type="molecule type" value="Genomic_DNA"/>
</dbReference>
<evidence type="ECO:0000313" key="2">
    <source>
        <dbReference type="Proteomes" id="UP001139179"/>
    </source>
</evidence>
<dbReference type="AlphaFoldDB" id="A0A9X2IP95"/>
<keyword evidence="2" id="KW-1185">Reference proteome</keyword>
<name>A0A9X2IP95_9BACI</name>
<accession>A0A9X2IP95</accession>
<reference evidence="1" key="1">
    <citation type="submission" date="2022-05" db="EMBL/GenBank/DDBJ databases">
        <title>Comparative Genomics of Spacecraft Associated Microbes.</title>
        <authorList>
            <person name="Tran M.T."/>
            <person name="Wright A."/>
            <person name="Seuylemezian A."/>
            <person name="Eisen J."/>
            <person name="Coil D."/>
        </authorList>
    </citation>
    <scope>NUCLEOTIDE SEQUENCE</scope>
    <source>
        <strain evidence="1">214.1.1</strain>
    </source>
</reference>
<proteinExistence type="predicted"/>
<organism evidence="1 2">
    <name type="scientific">Halalkalibacter oceani</name>
    <dbReference type="NCBI Taxonomy" id="1653776"/>
    <lineage>
        <taxon>Bacteria</taxon>
        <taxon>Bacillati</taxon>
        <taxon>Bacillota</taxon>
        <taxon>Bacilli</taxon>
        <taxon>Bacillales</taxon>
        <taxon>Bacillaceae</taxon>
        <taxon>Halalkalibacter</taxon>
    </lineage>
</organism>
<evidence type="ECO:0000313" key="1">
    <source>
        <dbReference type="EMBL" id="MCM3714606.1"/>
    </source>
</evidence>
<gene>
    <name evidence="1" type="ORF">M3202_10945</name>
</gene>
<sequence>MRRKLIISSIIVCLFLFYVFLHQRDPHEGDIYRITEPWTMQVTDVLAIEQIDDDWFVFFRTSDFLQLGRLEKNLFGTWDLVDFHQGEALLGSIPIEETDSTVVLGGAGYSDAGSNENKSFFFGMIDNPAVNKVIVEQNENLYEITDFITGTDQTRLFLRMTDEEILSFSITAYDHDGTIVHSYPQ</sequence>
<dbReference type="Proteomes" id="UP001139179">
    <property type="component" value="Unassembled WGS sequence"/>
</dbReference>